<dbReference type="AlphaFoldDB" id="A0A368SSV6"/>
<evidence type="ECO:0000313" key="2">
    <source>
        <dbReference type="EMBL" id="RCV45464.1"/>
    </source>
</evidence>
<feature type="compositionally biased region" description="Polar residues" evidence="1">
    <location>
        <begin position="51"/>
        <end position="70"/>
    </location>
</feature>
<evidence type="ECO:0000256" key="1">
    <source>
        <dbReference type="SAM" id="MobiDB-lite"/>
    </source>
</evidence>
<feature type="compositionally biased region" description="Low complexity" evidence="1">
    <location>
        <begin position="71"/>
        <end position="81"/>
    </location>
</feature>
<organism evidence="2">
    <name type="scientific">Setaria italica</name>
    <name type="common">Foxtail millet</name>
    <name type="synonym">Panicum italicum</name>
    <dbReference type="NCBI Taxonomy" id="4555"/>
    <lineage>
        <taxon>Eukaryota</taxon>
        <taxon>Viridiplantae</taxon>
        <taxon>Streptophyta</taxon>
        <taxon>Embryophyta</taxon>
        <taxon>Tracheophyta</taxon>
        <taxon>Spermatophyta</taxon>
        <taxon>Magnoliopsida</taxon>
        <taxon>Liliopsida</taxon>
        <taxon>Poales</taxon>
        <taxon>Poaceae</taxon>
        <taxon>PACMAD clade</taxon>
        <taxon>Panicoideae</taxon>
        <taxon>Panicodae</taxon>
        <taxon>Paniceae</taxon>
        <taxon>Cenchrinae</taxon>
        <taxon>Setaria</taxon>
    </lineage>
</organism>
<reference evidence="2" key="1">
    <citation type="journal article" date="2012" name="Nat. Biotechnol.">
        <title>Reference genome sequence of the model plant Setaria.</title>
        <authorList>
            <person name="Bennetzen J.L."/>
            <person name="Schmutz J."/>
            <person name="Wang H."/>
            <person name="Percifield R."/>
            <person name="Hawkins J."/>
            <person name="Pontaroli A.C."/>
            <person name="Estep M."/>
            <person name="Feng L."/>
            <person name="Vaughn J.N."/>
            <person name="Grimwood J."/>
            <person name="Jenkins J."/>
            <person name="Barry K."/>
            <person name="Lindquist E."/>
            <person name="Hellsten U."/>
            <person name="Deshpande S."/>
            <person name="Wang X."/>
            <person name="Wu X."/>
            <person name="Mitros T."/>
            <person name="Triplett J."/>
            <person name="Yang X."/>
            <person name="Ye C.Y."/>
            <person name="Mauro-Herrera M."/>
            <person name="Wang L."/>
            <person name="Li P."/>
            <person name="Sharma M."/>
            <person name="Sharma R."/>
            <person name="Ronald P.C."/>
            <person name="Panaud O."/>
            <person name="Kellogg E.A."/>
            <person name="Brutnell T.P."/>
            <person name="Doust A.N."/>
            <person name="Tuskan G.A."/>
            <person name="Rokhsar D."/>
            <person name="Devos K.M."/>
        </authorList>
    </citation>
    <scope>NUCLEOTIDE SEQUENCE [LARGE SCALE GENOMIC DNA]</scope>
    <source>
        <strain evidence="2">Yugu1</strain>
    </source>
</reference>
<gene>
    <name evidence="2" type="ORF">SETIT_9G456300v2</name>
</gene>
<reference evidence="2" key="2">
    <citation type="submission" date="2015-07" db="EMBL/GenBank/DDBJ databases">
        <authorList>
            <person name="Noorani M."/>
        </authorList>
    </citation>
    <scope>NUCLEOTIDE SEQUENCE</scope>
    <source>
        <strain evidence="2">Yugu1</strain>
    </source>
</reference>
<accession>A0A368SSV6</accession>
<feature type="region of interest" description="Disordered" evidence="1">
    <location>
        <begin position="48"/>
        <end position="107"/>
    </location>
</feature>
<name>A0A368SSV6_SETIT</name>
<protein>
    <submittedName>
        <fullName evidence="2">Uncharacterized protein</fullName>
    </submittedName>
</protein>
<dbReference type="EMBL" id="CM003536">
    <property type="protein sequence ID" value="RCV45464.1"/>
    <property type="molecule type" value="Genomic_DNA"/>
</dbReference>
<proteinExistence type="predicted"/>
<sequence length="107" mass="11263">MASPEAATSSSSSSSSSPSLPISARRLLICGLAKQFPELRTLRSCDLSPLHGTQYTGSRRGQRCTTWMRASSSTTRSPHSSQATAATAPNSRRQSCGARDGDAAPSY</sequence>
<feature type="region of interest" description="Disordered" evidence="1">
    <location>
        <begin position="1"/>
        <end position="21"/>
    </location>
</feature>
<feature type="compositionally biased region" description="Polar residues" evidence="1">
    <location>
        <begin position="82"/>
        <end position="94"/>
    </location>
</feature>